<keyword evidence="3" id="KW-1185">Reference proteome</keyword>
<dbReference type="OrthoDB" id="108285at2"/>
<dbReference type="PANTHER" id="PTHR47197">
    <property type="entry name" value="PROTEIN NIRF"/>
    <property type="match status" value="1"/>
</dbReference>
<dbReference type="InterPro" id="IPR051200">
    <property type="entry name" value="Host-pathogen_enzymatic-act"/>
</dbReference>
<protein>
    <recommendedName>
        <fullName evidence="4">YncE family protein</fullName>
    </recommendedName>
</protein>
<keyword evidence="1" id="KW-0732">Signal</keyword>
<dbReference type="RefSeq" id="WP_094159074.1">
    <property type="nucleotide sequence ID" value="NZ_LT592170.1"/>
</dbReference>
<proteinExistence type="predicted"/>
<dbReference type="EMBL" id="FLMQ01000034">
    <property type="protein sequence ID" value="SBP86540.1"/>
    <property type="molecule type" value="Genomic_DNA"/>
</dbReference>
<reference evidence="2 3" key="1">
    <citation type="submission" date="2016-06" db="EMBL/GenBank/DDBJ databases">
        <authorList>
            <person name="Kjaerup R.B."/>
            <person name="Dalgaard T.S."/>
            <person name="Juul-Madsen H.R."/>
        </authorList>
    </citation>
    <scope>NUCLEOTIDE SEQUENCE [LARGE SCALE GENOMIC DNA]</scope>
    <source>
        <strain evidence="2 3">DSM 16361</strain>
    </source>
</reference>
<dbReference type="SUPFAM" id="SSF51004">
    <property type="entry name" value="C-terminal (heme d1) domain of cytochrome cd1-nitrite reductase"/>
    <property type="match status" value="1"/>
</dbReference>
<evidence type="ECO:0000256" key="1">
    <source>
        <dbReference type="SAM" id="SignalP"/>
    </source>
</evidence>
<feature type="signal peptide" evidence="1">
    <location>
        <begin position="1"/>
        <end position="22"/>
    </location>
</feature>
<evidence type="ECO:0000313" key="2">
    <source>
        <dbReference type="EMBL" id="SBP86540.1"/>
    </source>
</evidence>
<evidence type="ECO:0000313" key="3">
    <source>
        <dbReference type="Proteomes" id="UP000214566"/>
    </source>
</evidence>
<gene>
    <name evidence="2" type="ORF">THIARS_40169</name>
</gene>
<dbReference type="InterPro" id="IPR011048">
    <property type="entry name" value="Haem_d1_sf"/>
</dbReference>
<feature type="chain" id="PRO_5012308432" description="YncE family protein" evidence="1">
    <location>
        <begin position="23"/>
        <end position="343"/>
    </location>
</feature>
<dbReference type="PANTHER" id="PTHR47197:SF3">
    <property type="entry name" value="DIHYDRO-HEME D1 DEHYDROGENASE"/>
    <property type="match status" value="1"/>
</dbReference>
<name>A0A238CZW9_THIDL</name>
<accession>A0A238CZW9</accession>
<dbReference type="InterPro" id="IPR015943">
    <property type="entry name" value="WD40/YVTN_repeat-like_dom_sf"/>
</dbReference>
<sequence>MQPITRFLLLLVALLLPNLASGRGSPPDTMQRMAEIVLPGAAGRFDYMGLDAAKDRLFINQMGAGRTLVFDPRQQRLIGQIVGLAAPTGITLAPALHLAFISDPGAGLDRVWGDGRVVAVSLRTLAVVQRFAAGGFPDGSAWVPALGRLFVSNERGGVETVIGGDAPLRVEQTLELGGEAGNSAFDAASNRVLVNVQSRGQIVAIDPETMEIEDRVTLPATCQHNHGLLVDDADHLAFVACDGNARLLTLGLPSLRPVQLNRLGRDPDVLALDARRQRLWVASESGVVSVFSIAAGKLRTLWRGFVGPDAHSVAIDPTTGWAWFPLANVGGKPVLRAMCLTMG</sequence>
<dbReference type="Gene3D" id="2.130.10.10">
    <property type="entry name" value="YVTN repeat-like/Quinoprotein amine dehydrogenase"/>
    <property type="match status" value="2"/>
</dbReference>
<evidence type="ECO:0008006" key="4">
    <source>
        <dbReference type="Google" id="ProtNLM"/>
    </source>
</evidence>
<organism evidence="2 3">
    <name type="scientific">Thiomonas delicata</name>
    <name type="common">Thiomonas cuprina</name>
    <dbReference type="NCBI Taxonomy" id="364030"/>
    <lineage>
        <taxon>Bacteria</taxon>
        <taxon>Pseudomonadati</taxon>
        <taxon>Pseudomonadota</taxon>
        <taxon>Betaproteobacteria</taxon>
        <taxon>Burkholderiales</taxon>
        <taxon>Thiomonas</taxon>
    </lineage>
</organism>
<dbReference type="AlphaFoldDB" id="A0A238CZW9"/>
<dbReference type="Proteomes" id="UP000214566">
    <property type="component" value="Unassembled WGS sequence"/>
</dbReference>